<evidence type="ECO:0000256" key="1">
    <source>
        <dbReference type="ARBA" id="ARBA00004651"/>
    </source>
</evidence>
<dbReference type="Pfam" id="PF03412">
    <property type="entry name" value="Peptidase_C39"/>
    <property type="match status" value="1"/>
</dbReference>
<evidence type="ECO:0000256" key="3">
    <source>
        <dbReference type="ARBA" id="ARBA00022741"/>
    </source>
</evidence>
<dbReference type="PANTHER" id="PTHR24221:SF503">
    <property type="entry name" value="MITOCHONDRIAL POTASSIUM CHANNEL ATP-BINDING SUBUNIT"/>
    <property type="match status" value="1"/>
</dbReference>
<evidence type="ECO:0000313" key="13">
    <source>
        <dbReference type="EMBL" id="AKQ51581.1"/>
    </source>
</evidence>
<reference evidence="13" key="1">
    <citation type="submission" date="2015-01" db="EMBL/GenBank/DDBJ databases">
        <title>An abundance of antimicrobial substances governs microbial competition in the human nasal microbiota.</title>
        <authorList>
            <person name="Janek D."/>
            <person name="Krismer B."/>
            <person name="Peschel A."/>
        </authorList>
    </citation>
    <scope>NUCLEOTIDE SEQUENCE</scope>
    <source>
        <strain evidence="13">IVK45</strain>
        <plasmid evidence="13">pIVK45</plasmid>
    </source>
</reference>
<dbReference type="EMBL" id="KP702950">
    <property type="protein sequence ID" value="AKQ51581.1"/>
    <property type="molecule type" value="Genomic_DNA"/>
</dbReference>
<feature type="transmembrane region" description="Helical" evidence="9">
    <location>
        <begin position="158"/>
        <end position="178"/>
    </location>
</feature>
<dbReference type="InterPro" id="IPR003439">
    <property type="entry name" value="ABC_transporter-like_ATP-bd"/>
</dbReference>
<dbReference type="InterPro" id="IPR003593">
    <property type="entry name" value="AAA+_ATPase"/>
</dbReference>
<dbReference type="InterPro" id="IPR005074">
    <property type="entry name" value="Peptidase_C39"/>
</dbReference>
<dbReference type="PROSITE" id="PS00211">
    <property type="entry name" value="ABC_TRANSPORTER_1"/>
    <property type="match status" value="1"/>
</dbReference>
<dbReference type="GO" id="GO:0005524">
    <property type="term" value="F:ATP binding"/>
    <property type="evidence" value="ECO:0007669"/>
    <property type="project" value="UniProtKB-KW"/>
</dbReference>
<dbReference type="PROSITE" id="PS50929">
    <property type="entry name" value="ABC_TM1F"/>
    <property type="match status" value="1"/>
</dbReference>
<dbReference type="Pfam" id="PF00664">
    <property type="entry name" value="ABC_membrane"/>
    <property type="match status" value="1"/>
</dbReference>
<evidence type="ECO:0000259" key="11">
    <source>
        <dbReference type="PROSITE" id="PS50929"/>
    </source>
</evidence>
<evidence type="ECO:0000256" key="2">
    <source>
        <dbReference type="ARBA" id="ARBA00022692"/>
    </source>
</evidence>
<feature type="transmembrane region" description="Helical" evidence="9">
    <location>
        <begin position="12"/>
        <end position="34"/>
    </location>
</feature>
<gene>
    <name evidence="13" type="primary">nukT</name>
</gene>
<evidence type="ECO:0000256" key="6">
    <source>
        <dbReference type="ARBA" id="ARBA00022989"/>
    </source>
</evidence>
<evidence type="ECO:0000259" key="12">
    <source>
        <dbReference type="PROSITE" id="PS50990"/>
    </source>
</evidence>
<keyword evidence="4" id="KW-0788">Thiol protease</keyword>
<feature type="domain" description="ABC transmembrane type-1" evidence="11">
    <location>
        <begin position="159"/>
        <end position="434"/>
    </location>
</feature>
<keyword evidence="4" id="KW-0378">Hydrolase</keyword>
<dbReference type="GO" id="GO:0006508">
    <property type="term" value="P:proteolysis"/>
    <property type="evidence" value="ECO:0007669"/>
    <property type="project" value="InterPro"/>
</dbReference>
<proteinExistence type="predicted"/>
<evidence type="ECO:0000256" key="8">
    <source>
        <dbReference type="ARBA" id="ARBA00025074"/>
    </source>
</evidence>
<evidence type="ECO:0000256" key="9">
    <source>
        <dbReference type="SAM" id="Phobius"/>
    </source>
</evidence>
<dbReference type="GO" id="GO:0008234">
    <property type="term" value="F:cysteine-type peptidase activity"/>
    <property type="evidence" value="ECO:0007669"/>
    <property type="project" value="UniProtKB-KW"/>
</dbReference>
<keyword evidence="4" id="KW-0645">Protease</keyword>
<dbReference type="CDD" id="cd03228">
    <property type="entry name" value="ABCC_MRP_Like"/>
    <property type="match status" value="1"/>
</dbReference>
<dbReference type="SUPFAM" id="SSF52540">
    <property type="entry name" value="P-loop containing nucleoside triphosphate hydrolases"/>
    <property type="match status" value="1"/>
</dbReference>
<dbReference type="PROSITE" id="PS50893">
    <property type="entry name" value="ABC_TRANSPORTER_2"/>
    <property type="match status" value="1"/>
</dbReference>
<dbReference type="GO" id="GO:0016887">
    <property type="term" value="F:ATP hydrolysis activity"/>
    <property type="evidence" value="ECO:0007669"/>
    <property type="project" value="InterPro"/>
</dbReference>
<feature type="domain" description="ABC transporter" evidence="10">
    <location>
        <begin position="464"/>
        <end position="690"/>
    </location>
</feature>
<keyword evidence="2 9" id="KW-0812">Transmembrane</keyword>
<dbReference type="CDD" id="cd02425">
    <property type="entry name" value="Peptidase_C39F"/>
    <property type="match status" value="1"/>
</dbReference>
<comment type="function">
    <text evidence="8">May be involved in multidrug export. Transmembrane domains (TMD) form a pore in the cell membrane and the ATP-binding domain (NBD) is responsible for energy generation.</text>
</comment>
<feature type="transmembrane region" description="Helical" evidence="9">
    <location>
        <begin position="224"/>
        <end position="242"/>
    </location>
</feature>
<evidence type="ECO:0000259" key="10">
    <source>
        <dbReference type="PROSITE" id="PS50893"/>
    </source>
</evidence>
<geneLocation type="plasmid" evidence="13">
    <name>pIVK45</name>
</geneLocation>
<accession>A0A0K0PSX5</accession>
<feature type="domain" description="Peptidase C39" evidence="12">
    <location>
        <begin position="6"/>
        <end position="130"/>
    </location>
</feature>
<comment type="subcellular location">
    <subcellularLocation>
        <location evidence="1">Cell membrane</location>
        <topology evidence="1">Multi-pass membrane protein</topology>
    </subcellularLocation>
</comment>
<keyword evidence="5" id="KW-0067">ATP-binding</keyword>
<sequence>MRIVLQNSDQDCLLACYSMILSSFGINISLSSLYGKEMIPPDGLSVSYLKKLNDKYRLDMKVYRIKDKEKTFQVIKKIKKPIIAHWDFNHFVLIDKVNKKTVEIINPEFGKMKISKEKFLIHFTNVLLTFKTKDDFTKEKEKIEFFDKLKDVLMNKNILLYSFSVILAQIVTLIFSIVVRDIINQKYTYLLSLFILLIIIFIQISSLVFKQKAQIKENVMYEKIIGHNLFYGLFNKPLLYFRNNTIGTLMEKLNIKTTIRDNILLKILPSILSFFSVIILFIYLFFVSKILTLLLSSIAIIYLLVSVFLYMKKNQLNIEYMQRNISFSSLAQEDLSHIDQIKAQAQELSTVKNWKDKNWDIVNSYNSILKIEGISYSFNQIFNYSSIILLMLLGIHLTKYGQVNIADLILFQSGMTIFSSSISQLQDITFEFSKIKISGEKINDLFLDNKIKKETTEVESQKALSLKNVSFGFDDQISIFKNVNFEIKKGEKVAIVGNSGSGKSTMLNILLGLYTCSGQIIYGYNNFRKQTGVVLQNMTLRKQTIYNNLVDEENCYDIKELNKILYDVNILKLINSLPHKIYSSVFQNGKNLSGGQIQRILIAKSLLNKNLVFWDEAFSSLDNYNRINIYNNVLKNKHYKDKTIILISHHLDVLPYVDKVIFIENQQVYFDKHSNLVNNNKFYNKFLDTANYNN</sequence>
<dbReference type="InterPro" id="IPR017871">
    <property type="entry name" value="ABC_transporter-like_CS"/>
</dbReference>
<dbReference type="GO" id="GO:0140359">
    <property type="term" value="F:ABC-type transporter activity"/>
    <property type="evidence" value="ECO:0007669"/>
    <property type="project" value="InterPro"/>
</dbReference>
<dbReference type="Gene3D" id="1.20.1560.10">
    <property type="entry name" value="ABC transporter type 1, transmembrane domain"/>
    <property type="match status" value="1"/>
</dbReference>
<evidence type="ECO:0000256" key="7">
    <source>
        <dbReference type="ARBA" id="ARBA00023136"/>
    </source>
</evidence>
<feature type="transmembrane region" description="Helical" evidence="9">
    <location>
        <begin position="290"/>
        <end position="311"/>
    </location>
</feature>
<keyword evidence="7 9" id="KW-0472">Membrane</keyword>
<dbReference type="InterPro" id="IPR036640">
    <property type="entry name" value="ABC1_TM_sf"/>
</dbReference>
<dbReference type="InterPro" id="IPR027417">
    <property type="entry name" value="P-loop_NTPase"/>
</dbReference>
<feature type="transmembrane region" description="Helical" evidence="9">
    <location>
        <begin position="263"/>
        <end position="284"/>
    </location>
</feature>
<dbReference type="Pfam" id="PF00005">
    <property type="entry name" value="ABC_tran"/>
    <property type="match status" value="1"/>
</dbReference>
<dbReference type="PROSITE" id="PS50990">
    <property type="entry name" value="PEPTIDASE_C39"/>
    <property type="match status" value="1"/>
</dbReference>
<evidence type="ECO:0000256" key="4">
    <source>
        <dbReference type="ARBA" id="ARBA00022807"/>
    </source>
</evidence>
<dbReference type="InterPro" id="IPR011527">
    <property type="entry name" value="ABC1_TM_dom"/>
</dbReference>
<keyword evidence="13" id="KW-0614">Plasmid</keyword>
<keyword evidence="6 9" id="KW-1133">Transmembrane helix</keyword>
<evidence type="ECO:0000256" key="5">
    <source>
        <dbReference type="ARBA" id="ARBA00022840"/>
    </source>
</evidence>
<protein>
    <submittedName>
        <fullName evidence="13">NukT</fullName>
    </submittedName>
</protein>
<dbReference type="Gene3D" id="3.90.70.10">
    <property type="entry name" value="Cysteine proteinases"/>
    <property type="match status" value="1"/>
</dbReference>
<dbReference type="InterPro" id="IPR033839">
    <property type="entry name" value="Lacticin_481_peptidase"/>
</dbReference>
<dbReference type="SMART" id="SM00382">
    <property type="entry name" value="AAA"/>
    <property type="match status" value="1"/>
</dbReference>
<feature type="transmembrane region" description="Helical" evidence="9">
    <location>
        <begin position="190"/>
        <end position="209"/>
    </location>
</feature>
<dbReference type="GO" id="GO:0005886">
    <property type="term" value="C:plasma membrane"/>
    <property type="evidence" value="ECO:0007669"/>
    <property type="project" value="UniProtKB-SubCell"/>
</dbReference>
<dbReference type="Gene3D" id="3.40.50.300">
    <property type="entry name" value="P-loop containing nucleotide triphosphate hydrolases"/>
    <property type="match status" value="1"/>
</dbReference>
<dbReference type="InterPro" id="IPR039421">
    <property type="entry name" value="Type_1_exporter"/>
</dbReference>
<dbReference type="SUPFAM" id="SSF90123">
    <property type="entry name" value="ABC transporter transmembrane region"/>
    <property type="match status" value="1"/>
</dbReference>
<name>A0A0K0PSX5_STAEP</name>
<dbReference type="PANTHER" id="PTHR24221">
    <property type="entry name" value="ATP-BINDING CASSETTE SUB-FAMILY B"/>
    <property type="match status" value="1"/>
</dbReference>
<organism evidence="13">
    <name type="scientific">Staphylococcus epidermidis</name>
    <dbReference type="NCBI Taxonomy" id="1282"/>
    <lineage>
        <taxon>Bacteria</taxon>
        <taxon>Bacillati</taxon>
        <taxon>Bacillota</taxon>
        <taxon>Bacilli</taxon>
        <taxon>Bacillales</taxon>
        <taxon>Staphylococcaceae</taxon>
        <taxon>Staphylococcus</taxon>
    </lineage>
</organism>
<dbReference type="AlphaFoldDB" id="A0A0K0PSX5"/>
<feature type="transmembrane region" description="Helical" evidence="9">
    <location>
        <begin position="381"/>
        <end position="398"/>
    </location>
</feature>
<keyword evidence="3" id="KW-0547">Nucleotide-binding</keyword>